<gene>
    <name evidence="2" type="ordered locus">MTR_1g067620</name>
    <name evidence="3" type="ORF">MtrunA17_Chr1g0182141</name>
</gene>
<dbReference type="Proteomes" id="UP000002051">
    <property type="component" value="Unassembled WGS sequence"/>
</dbReference>
<dbReference type="STRING" id="3880.A0A072VW94"/>
<dbReference type="EMBL" id="CM001217">
    <property type="protein sequence ID" value="KEH42340.1"/>
    <property type="molecule type" value="Genomic_DNA"/>
</dbReference>
<dbReference type="HOGENOM" id="CLU_144400_0_0_1"/>
<accession>A0A072VW94</accession>
<evidence type="ECO:0000313" key="2">
    <source>
        <dbReference type="EMBL" id="KEH42340.1"/>
    </source>
</evidence>
<dbReference type="Proteomes" id="UP000265566">
    <property type="component" value="Chromosome 1"/>
</dbReference>
<reference evidence="3" key="4">
    <citation type="journal article" date="2018" name="Nat. Plants">
        <title>Whole-genome landscape of Medicago truncatula symbiotic genes.</title>
        <authorList>
            <person name="Pecrix Y."/>
            <person name="Gamas P."/>
            <person name="Carrere S."/>
        </authorList>
    </citation>
    <scope>NUCLEOTIDE SEQUENCE</scope>
    <source>
        <tissue evidence="3">Leaves</tissue>
    </source>
</reference>
<feature type="compositionally biased region" description="Low complexity" evidence="1">
    <location>
        <begin position="140"/>
        <end position="153"/>
    </location>
</feature>
<evidence type="ECO:0000313" key="4">
    <source>
        <dbReference type="EnsemblPlants" id="KEH42340"/>
    </source>
</evidence>
<evidence type="ECO:0000256" key="1">
    <source>
        <dbReference type="SAM" id="MobiDB-lite"/>
    </source>
</evidence>
<dbReference type="Gramene" id="rna3729">
    <property type="protein sequence ID" value="RHN79878.1"/>
    <property type="gene ID" value="gene3729"/>
</dbReference>
<dbReference type="PANTHER" id="PTHR33237">
    <property type="entry name" value="F2P16.13 PROTEIN-RELATED"/>
    <property type="match status" value="1"/>
</dbReference>
<dbReference type="EMBL" id="PSQE01000001">
    <property type="protein sequence ID" value="RHN79878.1"/>
    <property type="molecule type" value="Genomic_DNA"/>
</dbReference>
<protein>
    <submittedName>
        <fullName evidence="2 4">Uncharacterized protein</fullName>
    </submittedName>
</protein>
<dbReference type="PANTHER" id="PTHR33237:SF47">
    <property type="entry name" value="TRANSMEMBRANE PROTEIN"/>
    <property type="match status" value="1"/>
</dbReference>
<sequence length="153" mass="17389">MDGLSQFGDHPYTTTLSNNIICLCTNHEPNQIVSPMPSHTNTSKNINFTTNKEITSCTICFKRKQREELPTNSKNVIKKIYKAIHSQLFKMKKQEDDECLWKKTILMGERCQPLVFSGAIYYDSEGNQISEPPRTPPKSSPLSSFSQSLSQIN</sequence>
<evidence type="ECO:0000313" key="3">
    <source>
        <dbReference type="EMBL" id="RHN79878.1"/>
    </source>
</evidence>
<feature type="region of interest" description="Disordered" evidence="1">
    <location>
        <begin position="127"/>
        <end position="153"/>
    </location>
</feature>
<organism evidence="2 5">
    <name type="scientific">Medicago truncatula</name>
    <name type="common">Barrel medic</name>
    <name type="synonym">Medicago tribuloides</name>
    <dbReference type="NCBI Taxonomy" id="3880"/>
    <lineage>
        <taxon>Eukaryota</taxon>
        <taxon>Viridiplantae</taxon>
        <taxon>Streptophyta</taxon>
        <taxon>Embryophyta</taxon>
        <taxon>Tracheophyta</taxon>
        <taxon>Spermatophyta</taxon>
        <taxon>Magnoliopsida</taxon>
        <taxon>eudicotyledons</taxon>
        <taxon>Gunneridae</taxon>
        <taxon>Pentapetalae</taxon>
        <taxon>rosids</taxon>
        <taxon>fabids</taxon>
        <taxon>Fabales</taxon>
        <taxon>Fabaceae</taxon>
        <taxon>Papilionoideae</taxon>
        <taxon>50 kb inversion clade</taxon>
        <taxon>NPAAA clade</taxon>
        <taxon>Hologalegina</taxon>
        <taxon>IRL clade</taxon>
        <taxon>Trifolieae</taxon>
        <taxon>Medicago</taxon>
    </lineage>
</organism>
<dbReference type="EnsemblPlants" id="KEH42340">
    <property type="protein sequence ID" value="KEH42340"/>
    <property type="gene ID" value="MTR_1g067620"/>
</dbReference>
<evidence type="ECO:0000313" key="5">
    <source>
        <dbReference type="Proteomes" id="UP000002051"/>
    </source>
</evidence>
<reference evidence="4" key="3">
    <citation type="submission" date="2015-04" db="UniProtKB">
        <authorList>
            <consortium name="EnsemblPlants"/>
        </authorList>
    </citation>
    <scope>IDENTIFICATION</scope>
    <source>
        <strain evidence="4">cv. Jemalong A17</strain>
    </source>
</reference>
<keyword evidence="5" id="KW-1185">Reference proteome</keyword>
<reference evidence="2 5" key="1">
    <citation type="journal article" date="2011" name="Nature">
        <title>The Medicago genome provides insight into the evolution of rhizobial symbioses.</title>
        <authorList>
            <person name="Young N.D."/>
            <person name="Debelle F."/>
            <person name="Oldroyd G.E."/>
            <person name="Geurts R."/>
            <person name="Cannon S.B."/>
            <person name="Udvardi M.K."/>
            <person name="Benedito V.A."/>
            <person name="Mayer K.F."/>
            <person name="Gouzy J."/>
            <person name="Schoof H."/>
            <person name="Van de Peer Y."/>
            <person name="Proost S."/>
            <person name="Cook D.R."/>
            <person name="Meyers B.C."/>
            <person name="Spannagl M."/>
            <person name="Cheung F."/>
            <person name="De Mita S."/>
            <person name="Krishnakumar V."/>
            <person name="Gundlach H."/>
            <person name="Zhou S."/>
            <person name="Mudge J."/>
            <person name="Bharti A.K."/>
            <person name="Murray J.D."/>
            <person name="Naoumkina M.A."/>
            <person name="Rosen B."/>
            <person name="Silverstein K.A."/>
            <person name="Tang H."/>
            <person name="Rombauts S."/>
            <person name="Zhao P.X."/>
            <person name="Zhou P."/>
            <person name="Barbe V."/>
            <person name="Bardou P."/>
            <person name="Bechner M."/>
            <person name="Bellec A."/>
            <person name="Berger A."/>
            <person name="Berges H."/>
            <person name="Bidwell S."/>
            <person name="Bisseling T."/>
            <person name="Choisne N."/>
            <person name="Couloux A."/>
            <person name="Denny R."/>
            <person name="Deshpande S."/>
            <person name="Dai X."/>
            <person name="Doyle J.J."/>
            <person name="Dudez A.M."/>
            <person name="Farmer A.D."/>
            <person name="Fouteau S."/>
            <person name="Franken C."/>
            <person name="Gibelin C."/>
            <person name="Gish J."/>
            <person name="Goldstein S."/>
            <person name="Gonzalez A.J."/>
            <person name="Green P.J."/>
            <person name="Hallab A."/>
            <person name="Hartog M."/>
            <person name="Hua A."/>
            <person name="Humphray S.J."/>
            <person name="Jeong D.H."/>
            <person name="Jing Y."/>
            <person name="Jocker A."/>
            <person name="Kenton S.M."/>
            <person name="Kim D.J."/>
            <person name="Klee K."/>
            <person name="Lai H."/>
            <person name="Lang C."/>
            <person name="Lin S."/>
            <person name="Macmil S.L."/>
            <person name="Magdelenat G."/>
            <person name="Matthews L."/>
            <person name="McCorrison J."/>
            <person name="Monaghan E.L."/>
            <person name="Mun J.H."/>
            <person name="Najar F.Z."/>
            <person name="Nicholson C."/>
            <person name="Noirot C."/>
            <person name="O'Bleness M."/>
            <person name="Paule C.R."/>
            <person name="Poulain J."/>
            <person name="Prion F."/>
            <person name="Qin B."/>
            <person name="Qu C."/>
            <person name="Retzel E.F."/>
            <person name="Riddle C."/>
            <person name="Sallet E."/>
            <person name="Samain S."/>
            <person name="Samson N."/>
            <person name="Sanders I."/>
            <person name="Saurat O."/>
            <person name="Scarpelli C."/>
            <person name="Schiex T."/>
            <person name="Segurens B."/>
            <person name="Severin A.J."/>
            <person name="Sherrier D.J."/>
            <person name="Shi R."/>
            <person name="Sims S."/>
            <person name="Singer S.R."/>
            <person name="Sinharoy S."/>
            <person name="Sterck L."/>
            <person name="Viollet A."/>
            <person name="Wang B.B."/>
            <person name="Wang K."/>
            <person name="Wang M."/>
            <person name="Wang X."/>
            <person name="Warfsmann J."/>
            <person name="Weissenbach J."/>
            <person name="White D.D."/>
            <person name="White J.D."/>
            <person name="Wiley G.B."/>
            <person name="Wincker P."/>
            <person name="Xing Y."/>
            <person name="Yang L."/>
            <person name="Yao Z."/>
            <person name="Ying F."/>
            <person name="Zhai J."/>
            <person name="Zhou L."/>
            <person name="Zuber A."/>
            <person name="Denarie J."/>
            <person name="Dixon R.A."/>
            <person name="May G.D."/>
            <person name="Schwartz D.C."/>
            <person name="Rogers J."/>
            <person name="Quetier F."/>
            <person name="Town C.D."/>
            <person name="Roe B.A."/>
        </authorList>
    </citation>
    <scope>NUCLEOTIDE SEQUENCE [LARGE SCALE GENOMIC DNA]</scope>
    <source>
        <strain evidence="2">A17</strain>
        <strain evidence="4 5">cv. Jemalong A17</strain>
    </source>
</reference>
<proteinExistence type="predicted"/>
<name>A0A072VW94_MEDTR</name>
<dbReference type="AlphaFoldDB" id="A0A072VW94"/>
<reference evidence="2 5" key="2">
    <citation type="journal article" date="2014" name="BMC Genomics">
        <title>An improved genome release (version Mt4.0) for the model legume Medicago truncatula.</title>
        <authorList>
            <person name="Tang H."/>
            <person name="Krishnakumar V."/>
            <person name="Bidwell S."/>
            <person name="Rosen B."/>
            <person name="Chan A."/>
            <person name="Zhou S."/>
            <person name="Gentzbittel L."/>
            <person name="Childs K.L."/>
            <person name="Yandell M."/>
            <person name="Gundlach H."/>
            <person name="Mayer K.F."/>
            <person name="Schwartz D.C."/>
            <person name="Town C.D."/>
        </authorList>
    </citation>
    <scope>GENOME REANNOTATION</scope>
    <source>
        <strain evidence="2">A17</strain>
        <strain evidence="4 5">cv. Jemalong A17</strain>
    </source>
</reference>